<name>A0A834HZW7_RHYFE</name>
<evidence type="ECO:0000256" key="1">
    <source>
        <dbReference type="SAM" id="MobiDB-lite"/>
    </source>
</evidence>
<dbReference type="Proteomes" id="UP000625711">
    <property type="component" value="Unassembled WGS sequence"/>
</dbReference>
<evidence type="ECO:0000313" key="2">
    <source>
        <dbReference type="EMBL" id="KAF7271997.1"/>
    </source>
</evidence>
<organism evidence="2 3">
    <name type="scientific">Rhynchophorus ferrugineus</name>
    <name type="common">Red palm weevil</name>
    <name type="synonym">Curculio ferrugineus</name>
    <dbReference type="NCBI Taxonomy" id="354439"/>
    <lineage>
        <taxon>Eukaryota</taxon>
        <taxon>Metazoa</taxon>
        <taxon>Ecdysozoa</taxon>
        <taxon>Arthropoda</taxon>
        <taxon>Hexapoda</taxon>
        <taxon>Insecta</taxon>
        <taxon>Pterygota</taxon>
        <taxon>Neoptera</taxon>
        <taxon>Endopterygota</taxon>
        <taxon>Coleoptera</taxon>
        <taxon>Polyphaga</taxon>
        <taxon>Cucujiformia</taxon>
        <taxon>Curculionidae</taxon>
        <taxon>Dryophthorinae</taxon>
        <taxon>Rhynchophorus</taxon>
    </lineage>
</organism>
<protein>
    <submittedName>
        <fullName evidence="2">Uncharacterized protein</fullName>
    </submittedName>
</protein>
<dbReference type="AlphaFoldDB" id="A0A834HZW7"/>
<reference evidence="2" key="1">
    <citation type="submission" date="2020-08" db="EMBL/GenBank/DDBJ databases">
        <title>Genome sequencing and assembly of the red palm weevil Rhynchophorus ferrugineus.</title>
        <authorList>
            <person name="Dias G.B."/>
            <person name="Bergman C.M."/>
            <person name="Manee M."/>
        </authorList>
    </citation>
    <scope>NUCLEOTIDE SEQUENCE</scope>
    <source>
        <strain evidence="2">AA-2017</strain>
        <tissue evidence="2">Whole larva</tissue>
    </source>
</reference>
<keyword evidence="3" id="KW-1185">Reference proteome</keyword>
<proteinExistence type="predicted"/>
<sequence length="156" mass="17582">MLSQPPSTFLTLRRITTHSISAPSAKGRHQKFPKTKPFPVPGQNSWISRRARVRSPAVTYQRKQNALSTILPTTLNHRHGEMERPARTDSCRRIRDKYIGSRPRSGALSARTTFPLNEGRARSEKNGFAESLRDFLPAGKPARDMVGDFSTRVVEN</sequence>
<evidence type="ECO:0000313" key="3">
    <source>
        <dbReference type="Proteomes" id="UP000625711"/>
    </source>
</evidence>
<gene>
    <name evidence="2" type="ORF">GWI33_015183</name>
</gene>
<comment type="caution">
    <text evidence="2">The sequence shown here is derived from an EMBL/GenBank/DDBJ whole genome shotgun (WGS) entry which is preliminary data.</text>
</comment>
<dbReference type="EMBL" id="JAACXV010013871">
    <property type="protein sequence ID" value="KAF7271997.1"/>
    <property type="molecule type" value="Genomic_DNA"/>
</dbReference>
<feature type="region of interest" description="Disordered" evidence="1">
    <location>
        <begin position="21"/>
        <end position="44"/>
    </location>
</feature>
<accession>A0A834HZW7</accession>